<accession>K1RRT2</accession>
<evidence type="ECO:0000313" key="3">
    <source>
        <dbReference type="EMBL" id="EKC37156.1"/>
    </source>
</evidence>
<feature type="region of interest" description="Disordered" evidence="2">
    <location>
        <begin position="495"/>
        <end position="524"/>
    </location>
</feature>
<feature type="coiled-coil region" evidence="1">
    <location>
        <begin position="363"/>
        <end position="472"/>
    </location>
</feature>
<dbReference type="EMBL" id="JH823235">
    <property type="protein sequence ID" value="EKC37156.1"/>
    <property type="molecule type" value="Genomic_DNA"/>
</dbReference>
<reference evidence="3" key="1">
    <citation type="journal article" date="2012" name="Nature">
        <title>The oyster genome reveals stress adaptation and complexity of shell formation.</title>
        <authorList>
            <person name="Zhang G."/>
            <person name="Fang X."/>
            <person name="Guo X."/>
            <person name="Li L."/>
            <person name="Luo R."/>
            <person name="Xu F."/>
            <person name="Yang P."/>
            <person name="Zhang L."/>
            <person name="Wang X."/>
            <person name="Qi H."/>
            <person name="Xiong Z."/>
            <person name="Que H."/>
            <person name="Xie Y."/>
            <person name="Holland P.W."/>
            <person name="Paps J."/>
            <person name="Zhu Y."/>
            <person name="Wu F."/>
            <person name="Chen Y."/>
            <person name="Wang J."/>
            <person name="Peng C."/>
            <person name="Meng J."/>
            <person name="Yang L."/>
            <person name="Liu J."/>
            <person name="Wen B."/>
            <person name="Zhang N."/>
            <person name="Huang Z."/>
            <person name="Zhu Q."/>
            <person name="Feng Y."/>
            <person name="Mount A."/>
            <person name="Hedgecock D."/>
            <person name="Xu Z."/>
            <person name="Liu Y."/>
            <person name="Domazet-Loso T."/>
            <person name="Du Y."/>
            <person name="Sun X."/>
            <person name="Zhang S."/>
            <person name="Liu B."/>
            <person name="Cheng P."/>
            <person name="Jiang X."/>
            <person name="Li J."/>
            <person name="Fan D."/>
            <person name="Wang W."/>
            <person name="Fu W."/>
            <person name="Wang T."/>
            <person name="Wang B."/>
            <person name="Zhang J."/>
            <person name="Peng Z."/>
            <person name="Li Y."/>
            <person name="Li N."/>
            <person name="Wang J."/>
            <person name="Chen M."/>
            <person name="He Y."/>
            <person name="Tan F."/>
            <person name="Song X."/>
            <person name="Zheng Q."/>
            <person name="Huang R."/>
            <person name="Yang H."/>
            <person name="Du X."/>
            <person name="Chen L."/>
            <person name="Yang M."/>
            <person name="Gaffney P.M."/>
            <person name="Wang S."/>
            <person name="Luo L."/>
            <person name="She Z."/>
            <person name="Ming Y."/>
            <person name="Huang W."/>
            <person name="Zhang S."/>
            <person name="Huang B."/>
            <person name="Zhang Y."/>
            <person name="Qu T."/>
            <person name="Ni P."/>
            <person name="Miao G."/>
            <person name="Wang J."/>
            <person name="Wang Q."/>
            <person name="Steinberg C.E."/>
            <person name="Wang H."/>
            <person name="Li N."/>
            <person name="Qian L."/>
            <person name="Zhang G."/>
            <person name="Li Y."/>
            <person name="Yang H."/>
            <person name="Liu X."/>
            <person name="Wang J."/>
            <person name="Yin Y."/>
            <person name="Wang J."/>
        </authorList>
    </citation>
    <scope>NUCLEOTIDE SEQUENCE [LARGE SCALE GENOMIC DNA]</scope>
    <source>
        <strain evidence="3">05x7-T-G4-1.051#20</strain>
    </source>
</reference>
<sequence length="524" mass="58528">MFSSLFITANMDDDDDFGDFGGFEAAEPAFPTVDEIQPNVEAGPSPWAILDTARSQVGMRPDLLCVQNQFPPVLDPTVLQQQTNGEVEESSEQPTEPPCQFPQVLDNPDNATSLVNDILDGSFNRTSEPNSLNGRPNGEVTLQAPDVQETDNTEASRPPTFHCQASLSRKNEATTMSISSDALPTSTGNERGTFQPFQSNITPAAESTSETAVVGGLNIVEVEVPLQSDTDTDNAGVSQGSPMSHVLRLDTQPKPVEPQLNLKQIQQESSDAVESVVQEYKTLMQSSLHNHEESVNSLLQKNNKERELQLELALTQQNKDTESKMQEMKANLGEEIKKITQDSVQHFQDEMKEILEKEKKEIWDEMQASLQKEKDQINDLVQEAVAAERERGAQAIKEQKDEFLKLIEEERKESQTQTQSLLEEQKIQFQETLKAHLEGERKTHKEAMDRVIELANQEMRAYLQQQREVNRQLHQRQYASLDVFLNGARQQLQLLMDSDPVSSGAGDNGGEKSSSEDKDSSKDT</sequence>
<feature type="compositionally biased region" description="Polar residues" evidence="2">
    <location>
        <begin position="123"/>
        <end position="134"/>
    </location>
</feature>
<dbReference type="PANTHER" id="PTHR35072">
    <property type="entry name" value="COILED-COIL DOMAIN-CONTAINING PROTEIN 91"/>
    <property type="match status" value="1"/>
</dbReference>
<dbReference type="GO" id="GO:0005802">
    <property type="term" value="C:trans-Golgi network"/>
    <property type="evidence" value="ECO:0007669"/>
    <property type="project" value="TreeGrafter"/>
</dbReference>
<feature type="region of interest" description="Disordered" evidence="2">
    <location>
        <begin position="81"/>
        <end position="197"/>
    </location>
</feature>
<feature type="coiled-coil region" evidence="1">
    <location>
        <begin position="288"/>
        <end position="338"/>
    </location>
</feature>
<dbReference type="PANTHER" id="PTHR35072:SF1">
    <property type="entry name" value="COILED-COIL DOMAIN-CONTAINING PROTEIN 91"/>
    <property type="match status" value="1"/>
</dbReference>
<name>K1RRT2_MAGGI</name>
<evidence type="ECO:0000256" key="2">
    <source>
        <dbReference type="SAM" id="MobiDB-lite"/>
    </source>
</evidence>
<dbReference type="GO" id="GO:0005829">
    <property type="term" value="C:cytosol"/>
    <property type="evidence" value="ECO:0007669"/>
    <property type="project" value="GOC"/>
</dbReference>
<keyword evidence="1" id="KW-0175">Coiled coil</keyword>
<evidence type="ECO:0000256" key="1">
    <source>
        <dbReference type="SAM" id="Coils"/>
    </source>
</evidence>
<dbReference type="InParanoid" id="K1RRT2"/>
<organism evidence="3">
    <name type="scientific">Magallana gigas</name>
    <name type="common">Pacific oyster</name>
    <name type="synonym">Crassostrea gigas</name>
    <dbReference type="NCBI Taxonomy" id="29159"/>
    <lineage>
        <taxon>Eukaryota</taxon>
        <taxon>Metazoa</taxon>
        <taxon>Spiralia</taxon>
        <taxon>Lophotrochozoa</taxon>
        <taxon>Mollusca</taxon>
        <taxon>Bivalvia</taxon>
        <taxon>Autobranchia</taxon>
        <taxon>Pteriomorphia</taxon>
        <taxon>Ostreida</taxon>
        <taxon>Ostreoidea</taxon>
        <taxon>Ostreidae</taxon>
        <taxon>Magallana</taxon>
    </lineage>
</organism>
<protein>
    <submittedName>
        <fullName evidence="3">Coiled-coil domain-containing protein 91</fullName>
    </submittedName>
</protein>
<feature type="compositionally biased region" description="Polar residues" evidence="2">
    <location>
        <begin position="163"/>
        <end position="197"/>
    </location>
</feature>
<dbReference type="AlphaFoldDB" id="K1RRT2"/>
<dbReference type="GO" id="GO:0090160">
    <property type="term" value="P:Golgi to lysosome transport"/>
    <property type="evidence" value="ECO:0007669"/>
    <property type="project" value="TreeGrafter"/>
</dbReference>
<feature type="compositionally biased region" description="Basic and acidic residues" evidence="2">
    <location>
        <begin position="509"/>
        <end position="524"/>
    </location>
</feature>
<dbReference type="InterPro" id="IPR034592">
    <property type="entry name" value="CCDC91"/>
</dbReference>
<proteinExistence type="predicted"/>
<gene>
    <name evidence="3" type="ORF">CGI_10028391</name>
</gene>
<dbReference type="HOGENOM" id="CLU_519968_0_0_1"/>